<name>A0A1E3Q3B8_LIPST</name>
<evidence type="ECO:0000256" key="1">
    <source>
        <dbReference type="PROSITE-ProRule" id="PRU00235"/>
    </source>
</evidence>
<dbReference type="GO" id="GO:0034551">
    <property type="term" value="P:mitochondrial respiratory chain complex III assembly"/>
    <property type="evidence" value="ECO:0007669"/>
    <property type="project" value="TreeGrafter"/>
</dbReference>
<keyword evidence="3" id="KW-1185">Reference proteome</keyword>
<reference evidence="2 3" key="1">
    <citation type="journal article" date="2016" name="Proc. Natl. Acad. Sci. U.S.A.">
        <title>Comparative genomics of biotechnologically important yeasts.</title>
        <authorList>
            <person name="Riley R."/>
            <person name="Haridas S."/>
            <person name="Wolfe K.H."/>
            <person name="Lopes M.R."/>
            <person name="Hittinger C.T."/>
            <person name="Goeker M."/>
            <person name="Salamov A.A."/>
            <person name="Wisecaver J.H."/>
            <person name="Long T.M."/>
            <person name="Calvey C.H."/>
            <person name="Aerts A.L."/>
            <person name="Barry K.W."/>
            <person name="Choi C."/>
            <person name="Clum A."/>
            <person name="Coughlan A.Y."/>
            <person name="Deshpande S."/>
            <person name="Douglass A.P."/>
            <person name="Hanson S.J."/>
            <person name="Klenk H.-P."/>
            <person name="LaButti K.M."/>
            <person name="Lapidus A."/>
            <person name="Lindquist E.A."/>
            <person name="Lipzen A.M."/>
            <person name="Meier-Kolthoff J.P."/>
            <person name="Ohm R.A."/>
            <person name="Otillar R.P."/>
            <person name="Pangilinan J.L."/>
            <person name="Peng Y."/>
            <person name="Rokas A."/>
            <person name="Rosa C.A."/>
            <person name="Scheuner C."/>
            <person name="Sibirny A.A."/>
            <person name="Slot J.C."/>
            <person name="Stielow J.B."/>
            <person name="Sun H."/>
            <person name="Kurtzman C.P."/>
            <person name="Blackwell M."/>
            <person name="Grigoriev I.V."/>
            <person name="Jeffries T.W."/>
        </authorList>
    </citation>
    <scope>NUCLEOTIDE SEQUENCE [LARGE SCALE GENOMIC DNA]</scope>
    <source>
        <strain evidence="2 3">NRRL Y-11557</strain>
    </source>
</reference>
<dbReference type="EMBL" id="KV454297">
    <property type="protein sequence ID" value="ODQ71527.1"/>
    <property type="molecule type" value="Genomic_DNA"/>
</dbReference>
<evidence type="ECO:0000313" key="2">
    <source>
        <dbReference type="EMBL" id="ODQ71527.1"/>
    </source>
</evidence>
<dbReference type="AlphaFoldDB" id="A0A1E3Q3B8"/>
<dbReference type="SUPFAM" id="SSF50985">
    <property type="entry name" value="RCC1/BLIP-II"/>
    <property type="match status" value="1"/>
</dbReference>
<dbReference type="PANTHER" id="PTHR47563:SF1">
    <property type="entry name" value="PROTEIN FMP25, MITOCHONDRIAL"/>
    <property type="match status" value="1"/>
</dbReference>
<evidence type="ECO:0008006" key="4">
    <source>
        <dbReference type="Google" id="ProtNLM"/>
    </source>
</evidence>
<dbReference type="GO" id="GO:0005743">
    <property type="term" value="C:mitochondrial inner membrane"/>
    <property type="evidence" value="ECO:0007669"/>
    <property type="project" value="TreeGrafter"/>
</dbReference>
<dbReference type="InterPro" id="IPR009091">
    <property type="entry name" value="RCC1/BLIP-II"/>
</dbReference>
<dbReference type="InterPro" id="IPR053245">
    <property type="entry name" value="MitoProcess-Associated"/>
</dbReference>
<dbReference type="Pfam" id="PF13540">
    <property type="entry name" value="RCC1_2"/>
    <property type="match status" value="2"/>
</dbReference>
<feature type="repeat" description="RCC1" evidence="1">
    <location>
        <begin position="197"/>
        <end position="259"/>
    </location>
</feature>
<dbReference type="OrthoDB" id="10256179at2759"/>
<dbReference type="Gene3D" id="2.130.10.30">
    <property type="entry name" value="Regulator of chromosome condensation 1/beta-lactamase-inhibitor protein II"/>
    <property type="match status" value="1"/>
</dbReference>
<protein>
    <recommendedName>
        <fullName evidence="4">RCC1/BLIP-II protein</fullName>
    </recommendedName>
</protein>
<dbReference type="STRING" id="675824.A0A1E3Q3B8"/>
<dbReference type="InterPro" id="IPR000408">
    <property type="entry name" value="Reg_chr_condens"/>
</dbReference>
<gene>
    <name evidence="2" type="ORF">LIPSTDRAFT_73227</name>
</gene>
<evidence type="ECO:0000313" key="3">
    <source>
        <dbReference type="Proteomes" id="UP000094385"/>
    </source>
</evidence>
<feature type="repeat" description="RCC1" evidence="1">
    <location>
        <begin position="131"/>
        <end position="196"/>
    </location>
</feature>
<organism evidence="2 3">
    <name type="scientific">Lipomyces starkeyi NRRL Y-11557</name>
    <dbReference type="NCBI Taxonomy" id="675824"/>
    <lineage>
        <taxon>Eukaryota</taxon>
        <taxon>Fungi</taxon>
        <taxon>Dikarya</taxon>
        <taxon>Ascomycota</taxon>
        <taxon>Saccharomycotina</taxon>
        <taxon>Lipomycetes</taxon>
        <taxon>Lipomycetales</taxon>
        <taxon>Lipomycetaceae</taxon>
        <taxon>Lipomyces</taxon>
    </lineage>
</organism>
<dbReference type="PANTHER" id="PTHR47563">
    <property type="entry name" value="PROTEIN FMP25, MITOCHONDRIAL"/>
    <property type="match status" value="1"/>
</dbReference>
<dbReference type="Proteomes" id="UP000094385">
    <property type="component" value="Unassembled WGS sequence"/>
</dbReference>
<sequence length="427" mass="46972">MELRDLVLGDSLGVAVTARGDLLAWGDGYDPAAIVPELILSSKNIRSVQISQGRIYALTDKGDKIYSIPGSRKEMQAVQEKEQDKSWYFSIFTPYRKTPAFTTIKVPLGTFESIKQIVAGYYHLVILTSSGKVYTCITGSKPVYSTEGQLGVPILLGDGEPGSIAPERLHEVATLRGVKIVQVAAGESHSVVRDDRGQVWSFGSNSHGQLGLNYTIETAFIPIPSIIPLDKLYNVKGNADVFCEYIAAGGNNTLFSIRNRKSNLADLWISGSGLHGQHGTGRYLHMQGVPIRVKSLSGIQEYCETDKSYKEIPIRYISIGKRHLAAVLDNATGVDSKVQRELLIWGGNDWFQLGNGKRSNLPRPDYMNRFLSTLEKKPKKKPVAEGEETVKFVNDRQHLGAGKSKKGGKIEETVVCGDYGSAVYWKC</sequence>
<dbReference type="PROSITE" id="PS50012">
    <property type="entry name" value="RCC1_3"/>
    <property type="match status" value="2"/>
</dbReference>
<proteinExistence type="predicted"/>
<accession>A0A1E3Q3B8</accession>